<accession>A0A3B0NDF9</accession>
<proteinExistence type="predicted"/>
<organism evidence="1">
    <name type="scientific">Theileria annulata</name>
    <dbReference type="NCBI Taxonomy" id="5874"/>
    <lineage>
        <taxon>Eukaryota</taxon>
        <taxon>Sar</taxon>
        <taxon>Alveolata</taxon>
        <taxon>Apicomplexa</taxon>
        <taxon>Aconoidasida</taxon>
        <taxon>Piroplasmida</taxon>
        <taxon>Theileriidae</taxon>
        <taxon>Theileria</taxon>
    </lineage>
</organism>
<dbReference type="EMBL" id="UIVT01000003">
    <property type="protein sequence ID" value="SVP93312.1"/>
    <property type="molecule type" value="Genomic_DNA"/>
</dbReference>
<protein>
    <submittedName>
        <fullName evidence="1">Uncharacterized protein</fullName>
    </submittedName>
</protein>
<dbReference type="AlphaFoldDB" id="A0A3B0NDF9"/>
<evidence type="ECO:0000313" key="2">
    <source>
        <dbReference type="EMBL" id="SVP93312.1"/>
    </source>
</evidence>
<dbReference type="VEuPathDB" id="PiroplasmaDB:TA05425"/>
<dbReference type="EMBL" id="UIVS01000003">
    <property type="protein sequence ID" value="SVP92508.1"/>
    <property type="molecule type" value="Genomic_DNA"/>
</dbReference>
<reference evidence="1" key="1">
    <citation type="submission" date="2018-07" db="EMBL/GenBank/DDBJ databases">
        <authorList>
            <person name="Quirk P.G."/>
            <person name="Krulwich T.A."/>
        </authorList>
    </citation>
    <scope>NUCLEOTIDE SEQUENCE</scope>
    <source>
        <strain evidence="1">Anand</strain>
    </source>
</reference>
<evidence type="ECO:0000313" key="1">
    <source>
        <dbReference type="EMBL" id="SVP92508.1"/>
    </source>
</evidence>
<sequence>MFLKVFVVCGIQLGSIFKIMFRLKSGLIFLITILDSINISESTSPRCNRVHKLPPLAILHNTGILPASNKSNIVPTHSKAKLTPENKQKNTINKENNYLKNGKNFNLEFKLGRLLQLGKRFPNGTYGTVLSNVSDKFESVRGRASLDLQFQNVNLYYAVDYSNSPLLSFYPNDTNKSSRPKFTSNVMYVVKKPNYFTLVEDFLSLFKEEKGKGEWTYNVDDLNSNLPNAVEVFMDPNACSNYVLELNKQQKEAKLAKMKLNKVLKPFESRLHFYRDDKTVHILIPPSESLVYATNHASNPFKGTPVFTTNPPIYVTKQSDKEAQNNESNRLDKFNKGDSLLVFFTPSEAKEFYKNVRWSKGYSYKDEVTGKTYRFWSDSPPFRPELKVTSLEKIYKKVHSSEPFWGYVIEFVPPTFKLEKRTELMLKESSKWFLVPWYKFQKLLNKFFKTSEPQTNEQC</sequence>
<name>A0A3B0NDF9_THEAN</name>
<gene>
    <name evidence="2" type="ORF">TAT_000230300</name>
    <name evidence="1" type="ORF">TAV_000230400</name>
</gene>